<evidence type="ECO:0000256" key="1">
    <source>
        <dbReference type="SAM" id="MobiDB-lite"/>
    </source>
</evidence>
<name>A0ABQ9DYZ3_TEGGR</name>
<reference evidence="2 3" key="1">
    <citation type="submission" date="2022-12" db="EMBL/GenBank/DDBJ databases">
        <title>Chromosome-level genome of Tegillarca granosa.</title>
        <authorList>
            <person name="Kim J."/>
        </authorList>
    </citation>
    <scope>NUCLEOTIDE SEQUENCE [LARGE SCALE GENOMIC DNA]</scope>
    <source>
        <strain evidence="2">Teg-2019</strain>
        <tissue evidence="2">Adductor muscle</tissue>
    </source>
</reference>
<dbReference type="Proteomes" id="UP001217089">
    <property type="component" value="Unassembled WGS sequence"/>
</dbReference>
<gene>
    <name evidence="2" type="ORF">KUTeg_024974</name>
</gene>
<accession>A0ABQ9DYZ3</accession>
<proteinExistence type="predicted"/>
<keyword evidence="3" id="KW-1185">Reference proteome</keyword>
<dbReference type="PANTHER" id="PTHR46963:SF2">
    <property type="match status" value="1"/>
</dbReference>
<protein>
    <recommendedName>
        <fullName evidence="4">DUF3504 domain-containing protein</fullName>
    </recommendedName>
</protein>
<feature type="compositionally biased region" description="Basic residues" evidence="1">
    <location>
        <begin position="80"/>
        <end position="91"/>
    </location>
</feature>
<dbReference type="PANTHER" id="PTHR46963">
    <property type="entry name" value="SIMILAR TO RIKEN CDNA E130308A19"/>
    <property type="match status" value="1"/>
</dbReference>
<feature type="region of interest" description="Disordered" evidence="1">
    <location>
        <begin position="80"/>
        <end position="99"/>
    </location>
</feature>
<dbReference type="InterPro" id="IPR042838">
    <property type="entry name" value="KIAA1958"/>
</dbReference>
<comment type="caution">
    <text evidence="2">The sequence shown here is derived from an EMBL/GenBank/DDBJ whole genome shotgun (WGS) entry which is preliminary data.</text>
</comment>
<evidence type="ECO:0008006" key="4">
    <source>
        <dbReference type="Google" id="ProtNLM"/>
    </source>
</evidence>
<dbReference type="EMBL" id="JARBDR010000923">
    <property type="protein sequence ID" value="KAJ8298443.1"/>
    <property type="molecule type" value="Genomic_DNA"/>
</dbReference>
<evidence type="ECO:0000313" key="3">
    <source>
        <dbReference type="Proteomes" id="UP001217089"/>
    </source>
</evidence>
<sequence length="134" mass="15114">MDENVNSGNCYHEVMNGSDDQSRFLADVDCASKNGDEYQPSCLRGIIGSIKRYLKRNRYGTSIITGYEFSKTREALKSKQKHLKKRGHGNKPKAADPLTNNDIDKLYKAGQLGNQTPFSIINTLWLNNTIHFGM</sequence>
<organism evidence="2 3">
    <name type="scientific">Tegillarca granosa</name>
    <name type="common">Malaysian cockle</name>
    <name type="synonym">Anadara granosa</name>
    <dbReference type="NCBI Taxonomy" id="220873"/>
    <lineage>
        <taxon>Eukaryota</taxon>
        <taxon>Metazoa</taxon>
        <taxon>Spiralia</taxon>
        <taxon>Lophotrochozoa</taxon>
        <taxon>Mollusca</taxon>
        <taxon>Bivalvia</taxon>
        <taxon>Autobranchia</taxon>
        <taxon>Pteriomorphia</taxon>
        <taxon>Arcoida</taxon>
        <taxon>Arcoidea</taxon>
        <taxon>Arcidae</taxon>
        <taxon>Tegillarca</taxon>
    </lineage>
</organism>
<evidence type="ECO:0000313" key="2">
    <source>
        <dbReference type="EMBL" id="KAJ8298443.1"/>
    </source>
</evidence>